<feature type="transmembrane region" description="Helical" evidence="7">
    <location>
        <begin position="121"/>
        <end position="141"/>
    </location>
</feature>
<evidence type="ECO:0000313" key="9">
    <source>
        <dbReference type="EMBL" id="MDT0351912.1"/>
    </source>
</evidence>
<feature type="transmembrane region" description="Helical" evidence="7">
    <location>
        <begin position="410"/>
        <end position="430"/>
    </location>
</feature>
<accession>A0ABU2NEA6</accession>
<evidence type="ECO:0000256" key="6">
    <source>
        <dbReference type="ARBA" id="ARBA00023136"/>
    </source>
</evidence>
<dbReference type="PANTHER" id="PTHR43045:SF1">
    <property type="entry name" value="SHIKIMATE TRANSPORTER"/>
    <property type="match status" value="1"/>
</dbReference>
<dbReference type="EMBL" id="JAVREJ010000015">
    <property type="protein sequence ID" value="MDT0351912.1"/>
    <property type="molecule type" value="Genomic_DNA"/>
</dbReference>
<keyword evidence="2" id="KW-0813">Transport</keyword>
<feature type="transmembrane region" description="Helical" evidence="7">
    <location>
        <begin position="97"/>
        <end position="115"/>
    </location>
</feature>
<feature type="transmembrane region" description="Helical" evidence="7">
    <location>
        <begin position="382"/>
        <end position="404"/>
    </location>
</feature>
<reference evidence="10" key="1">
    <citation type="submission" date="2023-07" db="EMBL/GenBank/DDBJ databases">
        <title>30 novel species of actinomycetes from the DSMZ collection.</title>
        <authorList>
            <person name="Nouioui I."/>
        </authorList>
    </citation>
    <scope>NUCLEOTIDE SEQUENCE [LARGE SCALE GENOMIC DNA]</scope>
    <source>
        <strain evidence="10">DSM 45834</strain>
    </source>
</reference>
<dbReference type="InterPro" id="IPR036259">
    <property type="entry name" value="MFS_trans_sf"/>
</dbReference>
<dbReference type="CDD" id="cd17369">
    <property type="entry name" value="MFS_ShiA_like"/>
    <property type="match status" value="1"/>
</dbReference>
<feature type="transmembrane region" description="Helical" evidence="7">
    <location>
        <begin position="254"/>
        <end position="276"/>
    </location>
</feature>
<feature type="transmembrane region" description="Helical" evidence="7">
    <location>
        <begin position="197"/>
        <end position="216"/>
    </location>
</feature>
<feature type="transmembrane region" description="Helical" evidence="7">
    <location>
        <begin position="61"/>
        <end position="85"/>
    </location>
</feature>
<feature type="transmembrane region" description="Helical" evidence="7">
    <location>
        <begin position="319"/>
        <end position="337"/>
    </location>
</feature>
<feature type="transmembrane region" description="Helical" evidence="7">
    <location>
        <begin position="36"/>
        <end position="55"/>
    </location>
</feature>
<keyword evidence="6 7" id="KW-0472">Membrane</keyword>
<evidence type="ECO:0000256" key="7">
    <source>
        <dbReference type="SAM" id="Phobius"/>
    </source>
</evidence>
<keyword evidence="3" id="KW-1003">Cell membrane</keyword>
<dbReference type="PANTHER" id="PTHR43045">
    <property type="entry name" value="SHIKIMATE TRANSPORTER"/>
    <property type="match status" value="1"/>
</dbReference>
<evidence type="ECO:0000256" key="4">
    <source>
        <dbReference type="ARBA" id="ARBA00022692"/>
    </source>
</evidence>
<comment type="caution">
    <text evidence="9">The sequence shown here is derived from an EMBL/GenBank/DDBJ whole genome shotgun (WGS) entry which is preliminary data.</text>
</comment>
<name>A0ABU2NEA6_9PSEU</name>
<gene>
    <name evidence="9" type="ORF">RM445_20505</name>
</gene>
<keyword evidence="5 7" id="KW-1133">Transmembrane helix</keyword>
<feature type="transmembrane region" description="Helical" evidence="7">
    <location>
        <begin position="288"/>
        <end position="307"/>
    </location>
</feature>
<dbReference type="InterPro" id="IPR020846">
    <property type="entry name" value="MFS_dom"/>
</dbReference>
<proteinExistence type="predicted"/>
<dbReference type="PROSITE" id="PS50850">
    <property type="entry name" value="MFS"/>
    <property type="match status" value="1"/>
</dbReference>
<dbReference type="InterPro" id="IPR011701">
    <property type="entry name" value="MFS"/>
</dbReference>
<evidence type="ECO:0000256" key="3">
    <source>
        <dbReference type="ARBA" id="ARBA00022475"/>
    </source>
</evidence>
<dbReference type="SUPFAM" id="SSF103473">
    <property type="entry name" value="MFS general substrate transporter"/>
    <property type="match status" value="1"/>
</dbReference>
<evidence type="ECO:0000256" key="1">
    <source>
        <dbReference type="ARBA" id="ARBA00004651"/>
    </source>
</evidence>
<keyword evidence="4 7" id="KW-0812">Transmembrane</keyword>
<dbReference type="RefSeq" id="WP_311558408.1">
    <property type="nucleotide sequence ID" value="NZ_JAVREJ010000015.1"/>
</dbReference>
<feature type="transmembrane region" description="Helical" evidence="7">
    <location>
        <begin position="343"/>
        <end position="361"/>
    </location>
</feature>
<evidence type="ECO:0000259" key="8">
    <source>
        <dbReference type="PROSITE" id="PS50850"/>
    </source>
</evidence>
<comment type="subcellular location">
    <subcellularLocation>
        <location evidence="1">Cell membrane</location>
        <topology evidence="1">Multi-pass membrane protein</topology>
    </subcellularLocation>
</comment>
<feature type="transmembrane region" description="Helical" evidence="7">
    <location>
        <begin position="162"/>
        <end position="185"/>
    </location>
</feature>
<evidence type="ECO:0000256" key="5">
    <source>
        <dbReference type="ARBA" id="ARBA00022989"/>
    </source>
</evidence>
<dbReference type="Pfam" id="PF07690">
    <property type="entry name" value="MFS_1"/>
    <property type="match status" value="1"/>
</dbReference>
<sequence length="467" mass="50113">MQDEIREPDGSHEPTEFAKQPKKAAASGWIGSALEYYDFFIYAQAAALVFPNIFFPKGDPQIAIIAAFATFGVGYVARPIGAFVLGHLGDTHGRKNMLVLCMMLIGISTFGVAFLPTYEQVGLLAPALLVILRLVQGFAVGGEIAGASAMIVEHSPFGRRGYFGSFTLQGVQAGQVLAAAVFLPLSAVMEPEAFQSWGWRIPFLLSVFVVIAGIIIRRKVDETPAFQEEAVHGEVPKAPIKQAVSESGPDMLRVFCMSLMNVVPTTVNTFGATFATNAAYGNGFTTTTYLWISVVGNVVAVVLIPFVGNLTDKIGRRPCMIVGALGSGVMGFLYLYAVDSQNTVLAFISAMLMWGIVYQGYNATFPAFYQELFPTRTRVTAFAVSQNLGTMATAFLPAVFATVAPPGSNVPLIVGSIVFGIAIVSAIAAYTARETYRLHMNDLGVPGTQPVPLEEYNRIRAEAVASR</sequence>
<dbReference type="Proteomes" id="UP001183202">
    <property type="component" value="Unassembled WGS sequence"/>
</dbReference>
<evidence type="ECO:0000256" key="2">
    <source>
        <dbReference type="ARBA" id="ARBA00022448"/>
    </source>
</evidence>
<feature type="domain" description="Major facilitator superfamily (MFS) profile" evidence="8">
    <location>
        <begin position="24"/>
        <end position="437"/>
    </location>
</feature>
<evidence type="ECO:0000313" key="10">
    <source>
        <dbReference type="Proteomes" id="UP001183202"/>
    </source>
</evidence>
<protein>
    <submittedName>
        <fullName evidence="9">MFS transporter</fullName>
    </submittedName>
</protein>
<organism evidence="9 10">
    <name type="scientific">Pseudonocardia charpentierae</name>
    <dbReference type="NCBI Taxonomy" id="3075545"/>
    <lineage>
        <taxon>Bacteria</taxon>
        <taxon>Bacillati</taxon>
        <taxon>Actinomycetota</taxon>
        <taxon>Actinomycetes</taxon>
        <taxon>Pseudonocardiales</taxon>
        <taxon>Pseudonocardiaceae</taxon>
        <taxon>Pseudonocardia</taxon>
    </lineage>
</organism>
<dbReference type="Gene3D" id="1.20.1250.20">
    <property type="entry name" value="MFS general substrate transporter like domains"/>
    <property type="match status" value="1"/>
</dbReference>
<keyword evidence="10" id="KW-1185">Reference proteome</keyword>